<sequence>MDSHLRFFILLVPIFVTILKTDAFNNDRVFLVSPRQRDSSRNNTCMIPAEKSNVTCCVCPDNCELTYPRKPTKIYSMGIKVFRFYFSMKGSVNRNILNIHLYICVRNSTSDIISQECLQKNPLRLTFSNPFIFFHIFFLFFLFFTLLTFPLPFFSCLFSSSSFIAFPFLLLFPILSFPSLFLLCLLFLLCFFFFLS</sequence>
<name>A0A812ELQ5_ACAPH</name>
<feature type="chain" id="PRO_5032884188" evidence="2">
    <location>
        <begin position="24"/>
        <end position="196"/>
    </location>
</feature>
<keyword evidence="1" id="KW-0472">Membrane</keyword>
<dbReference type="AlphaFoldDB" id="A0A812ELQ5"/>
<accession>A0A812ELQ5</accession>
<gene>
    <name evidence="3" type="ORF">SPHA_75455</name>
</gene>
<feature type="transmembrane region" description="Helical" evidence="1">
    <location>
        <begin position="132"/>
        <end position="154"/>
    </location>
</feature>
<keyword evidence="2" id="KW-0732">Signal</keyword>
<reference evidence="3" key="1">
    <citation type="submission" date="2021-01" db="EMBL/GenBank/DDBJ databases">
        <authorList>
            <person name="Li R."/>
            <person name="Bekaert M."/>
        </authorList>
    </citation>
    <scope>NUCLEOTIDE SEQUENCE</scope>
    <source>
        <strain evidence="3">Farmed</strain>
    </source>
</reference>
<proteinExistence type="predicted"/>
<keyword evidence="1" id="KW-0812">Transmembrane</keyword>
<organism evidence="3 4">
    <name type="scientific">Acanthosepion pharaonis</name>
    <name type="common">Pharaoh cuttlefish</name>
    <name type="synonym">Sepia pharaonis</name>
    <dbReference type="NCBI Taxonomy" id="158019"/>
    <lineage>
        <taxon>Eukaryota</taxon>
        <taxon>Metazoa</taxon>
        <taxon>Spiralia</taxon>
        <taxon>Lophotrochozoa</taxon>
        <taxon>Mollusca</taxon>
        <taxon>Cephalopoda</taxon>
        <taxon>Coleoidea</taxon>
        <taxon>Decapodiformes</taxon>
        <taxon>Sepiida</taxon>
        <taxon>Sepiina</taxon>
        <taxon>Sepiidae</taxon>
        <taxon>Acanthosepion</taxon>
    </lineage>
</organism>
<evidence type="ECO:0000313" key="3">
    <source>
        <dbReference type="EMBL" id="CAE1325860.1"/>
    </source>
</evidence>
<evidence type="ECO:0000256" key="2">
    <source>
        <dbReference type="SAM" id="SignalP"/>
    </source>
</evidence>
<dbReference type="EMBL" id="CAHIKZ030005459">
    <property type="protein sequence ID" value="CAE1325860.1"/>
    <property type="molecule type" value="Genomic_DNA"/>
</dbReference>
<dbReference type="Proteomes" id="UP000597762">
    <property type="component" value="Unassembled WGS sequence"/>
</dbReference>
<feature type="signal peptide" evidence="2">
    <location>
        <begin position="1"/>
        <end position="23"/>
    </location>
</feature>
<comment type="caution">
    <text evidence="3">The sequence shown here is derived from an EMBL/GenBank/DDBJ whole genome shotgun (WGS) entry which is preliminary data.</text>
</comment>
<protein>
    <submittedName>
        <fullName evidence="3">Uncharacterized protein</fullName>
    </submittedName>
</protein>
<evidence type="ECO:0000313" key="4">
    <source>
        <dbReference type="Proteomes" id="UP000597762"/>
    </source>
</evidence>
<evidence type="ECO:0000256" key="1">
    <source>
        <dbReference type="SAM" id="Phobius"/>
    </source>
</evidence>
<keyword evidence="1" id="KW-1133">Transmembrane helix</keyword>
<keyword evidence="4" id="KW-1185">Reference proteome</keyword>
<feature type="transmembrane region" description="Helical" evidence="1">
    <location>
        <begin position="166"/>
        <end position="195"/>
    </location>
</feature>